<dbReference type="InterPro" id="IPR050263">
    <property type="entry name" value="Bact_Fimbrial_Adh_Pro"/>
</dbReference>
<proteinExistence type="inferred from homology"/>
<dbReference type="Proteomes" id="UP000226420">
    <property type="component" value="Unassembled WGS sequence"/>
</dbReference>
<dbReference type="EMBL" id="FOLW01000017">
    <property type="protein sequence ID" value="SFD41198.1"/>
    <property type="molecule type" value="Genomic_DNA"/>
</dbReference>
<evidence type="ECO:0000256" key="1">
    <source>
        <dbReference type="ARBA" id="ARBA00004561"/>
    </source>
</evidence>
<dbReference type="InterPro" id="IPR008966">
    <property type="entry name" value="Adhesion_dom_sf"/>
</dbReference>
<evidence type="ECO:0000313" key="6">
    <source>
        <dbReference type="Proteomes" id="UP000226420"/>
    </source>
</evidence>
<protein>
    <submittedName>
        <fullName evidence="5">Pilin (Type 1 fimbria component protein)</fullName>
    </submittedName>
</protein>
<accession>A0AAJ4WDI0</accession>
<dbReference type="InterPro" id="IPR036937">
    <property type="entry name" value="Adhesion_dom_fimbrial_sf"/>
</dbReference>
<evidence type="ECO:0000256" key="3">
    <source>
        <dbReference type="ARBA" id="ARBA00022729"/>
    </source>
</evidence>
<dbReference type="GO" id="GO:0043709">
    <property type="term" value="P:cell adhesion involved in single-species biofilm formation"/>
    <property type="evidence" value="ECO:0007669"/>
    <property type="project" value="TreeGrafter"/>
</dbReference>
<dbReference type="GO" id="GO:0009289">
    <property type="term" value="C:pilus"/>
    <property type="evidence" value="ECO:0007669"/>
    <property type="project" value="UniProtKB-SubCell"/>
</dbReference>
<evidence type="ECO:0000256" key="4">
    <source>
        <dbReference type="ARBA" id="ARBA00023263"/>
    </source>
</evidence>
<dbReference type="RefSeq" id="WP_074824821.1">
    <property type="nucleotide sequence ID" value="NZ_FOLW01000017.1"/>
</dbReference>
<keyword evidence="3" id="KW-0732">Signal</keyword>
<comment type="subcellular location">
    <subcellularLocation>
        <location evidence="1">Fimbrium</location>
    </subcellularLocation>
</comment>
<comment type="similarity">
    <text evidence="2">Belongs to the fimbrial protein family.</text>
</comment>
<comment type="caution">
    <text evidence="5">The sequence shown here is derived from an EMBL/GenBank/DDBJ whole genome shotgun (WGS) entry which is preliminary data.</text>
</comment>
<dbReference type="Gene3D" id="2.60.40.1090">
    <property type="entry name" value="Fimbrial-type adhesion domain"/>
    <property type="match status" value="1"/>
</dbReference>
<dbReference type="PANTHER" id="PTHR33420">
    <property type="entry name" value="FIMBRIAL SUBUNIT ELFA-RELATED"/>
    <property type="match status" value="1"/>
</dbReference>
<organism evidence="5 6">
    <name type="scientific">Pragia fontium DSM 5563 = ATCC 49100</name>
    <dbReference type="NCBI Taxonomy" id="1122977"/>
    <lineage>
        <taxon>Bacteria</taxon>
        <taxon>Pseudomonadati</taxon>
        <taxon>Pseudomonadota</taxon>
        <taxon>Gammaproteobacteria</taxon>
        <taxon>Enterobacterales</taxon>
        <taxon>Budviciaceae</taxon>
        <taxon>Pragia</taxon>
    </lineage>
</organism>
<gene>
    <name evidence="5" type="ORF">SAMN02745723_1178</name>
</gene>
<dbReference type="PANTHER" id="PTHR33420:SF3">
    <property type="entry name" value="FIMBRIAL SUBUNIT ELFA"/>
    <property type="match status" value="1"/>
</dbReference>
<evidence type="ECO:0000313" key="5">
    <source>
        <dbReference type="EMBL" id="SFD41198.1"/>
    </source>
</evidence>
<sequence>MDLYKRFGKWCVSTCLILLSYGVGLTTAQAIILNYSATINQGTCQISLDKTALHLGTVEMSAMRGSTLVSAQPFTLQIRSCGDYQAGLTPAIKITGEGMTRDGKWLFRSSADSVSQGFGIVLAKSDTIPLYNQASITNGDYLNLTATTDTDVTFFAGIACGSATNCQDANMRPGRVSARIVFDFVYR</sequence>
<reference evidence="5 6" key="1">
    <citation type="submission" date="2016-10" db="EMBL/GenBank/DDBJ databases">
        <authorList>
            <person name="Varghese N."/>
            <person name="Submissions S."/>
        </authorList>
    </citation>
    <scope>NUCLEOTIDE SEQUENCE [LARGE SCALE GENOMIC DNA]</scope>
    <source>
        <strain evidence="5 6">DSM 5563</strain>
    </source>
</reference>
<dbReference type="AlphaFoldDB" id="A0AAJ4WDI0"/>
<name>A0AAJ4WDI0_9GAMM</name>
<keyword evidence="4" id="KW-0281">Fimbrium</keyword>
<evidence type="ECO:0000256" key="2">
    <source>
        <dbReference type="ARBA" id="ARBA00006671"/>
    </source>
</evidence>
<dbReference type="SUPFAM" id="SSF49401">
    <property type="entry name" value="Bacterial adhesins"/>
    <property type="match status" value="1"/>
</dbReference>